<dbReference type="GeneID" id="115746054"/>
<dbReference type="SMART" id="SM00184">
    <property type="entry name" value="RING"/>
    <property type="match status" value="1"/>
</dbReference>
<evidence type="ECO:0000259" key="16">
    <source>
        <dbReference type="PROSITE" id="PS50089"/>
    </source>
</evidence>
<keyword evidence="10" id="KW-0862">Zinc</keyword>
<evidence type="ECO:0000256" key="10">
    <source>
        <dbReference type="ARBA" id="ARBA00022833"/>
    </source>
</evidence>
<sequence length="222" mass="25004">MTSGSGPISPVATPDGGDTRHWNPLVISLFAFVCTVFLLFSSYSILKRFLRAFRLTTFSRNRALRPQLLNDANPDNPSLQFHSHGLDSFTMRNLPTTQLRKKEAEAMKPSISTECAVCLTEFEEGDWLKHLPYCAHSFHVACIDTWFQLHSNCPLCRAQVACHLNVQIGSVVSARSLMGTLEREDFVNERTSQSHHQSLRSQILENSAMARDELVNPTPENE</sequence>
<evidence type="ECO:0000256" key="12">
    <source>
        <dbReference type="ARBA" id="ARBA00023136"/>
    </source>
</evidence>
<dbReference type="CDD" id="cd16461">
    <property type="entry name" value="RING-H2_EL5-like"/>
    <property type="match status" value="1"/>
</dbReference>
<dbReference type="UniPathway" id="UPA00143"/>
<evidence type="ECO:0000256" key="1">
    <source>
        <dbReference type="ARBA" id="ARBA00000900"/>
    </source>
</evidence>
<evidence type="ECO:0000256" key="3">
    <source>
        <dbReference type="ARBA" id="ARBA00004906"/>
    </source>
</evidence>
<dbReference type="GO" id="GO:0016020">
    <property type="term" value="C:membrane"/>
    <property type="evidence" value="ECO:0007669"/>
    <property type="project" value="UniProtKB-SubCell"/>
</dbReference>
<gene>
    <name evidence="18" type="primary">LOC115746054</name>
</gene>
<comment type="pathway">
    <text evidence="3">Protein modification; protein ubiquitination.</text>
</comment>
<keyword evidence="8 14" id="KW-0863">Zinc-finger</keyword>
<accession>A0A8B8PS78</accession>
<feature type="domain" description="RING-type" evidence="16">
    <location>
        <begin position="115"/>
        <end position="157"/>
    </location>
</feature>
<dbReference type="KEGG" id="rarg:115746054"/>
<dbReference type="OrthoDB" id="9984778at2759"/>
<evidence type="ECO:0000256" key="8">
    <source>
        <dbReference type="ARBA" id="ARBA00022771"/>
    </source>
</evidence>
<evidence type="ECO:0000256" key="13">
    <source>
        <dbReference type="ARBA" id="ARBA00024209"/>
    </source>
</evidence>
<evidence type="ECO:0000313" key="18">
    <source>
        <dbReference type="RefSeq" id="XP_030537629.1"/>
    </source>
</evidence>
<feature type="transmembrane region" description="Helical" evidence="15">
    <location>
        <begin position="25"/>
        <end position="46"/>
    </location>
</feature>
<evidence type="ECO:0000256" key="5">
    <source>
        <dbReference type="ARBA" id="ARBA00022679"/>
    </source>
</evidence>
<evidence type="ECO:0000256" key="11">
    <source>
        <dbReference type="ARBA" id="ARBA00022989"/>
    </source>
</evidence>
<dbReference type="AlphaFoldDB" id="A0A8B8PS78"/>
<dbReference type="SUPFAM" id="SSF57850">
    <property type="entry name" value="RING/U-box"/>
    <property type="match status" value="1"/>
</dbReference>
<proteinExistence type="inferred from homology"/>
<dbReference type="Gene3D" id="3.30.40.10">
    <property type="entry name" value="Zinc/RING finger domain, C3HC4 (zinc finger)"/>
    <property type="match status" value="1"/>
</dbReference>
<comment type="similarity">
    <text evidence="13">Belongs to the RING-type zinc finger family. ATL subfamily.</text>
</comment>
<evidence type="ECO:0000256" key="15">
    <source>
        <dbReference type="SAM" id="Phobius"/>
    </source>
</evidence>
<name>A0A8B8PS78_9MYRT</name>
<evidence type="ECO:0000256" key="7">
    <source>
        <dbReference type="ARBA" id="ARBA00022723"/>
    </source>
</evidence>
<keyword evidence="17" id="KW-1185">Reference proteome</keyword>
<evidence type="ECO:0000256" key="2">
    <source>
        <dbReference type="ARBA" id="ARBA00004167"/>
    </source>
</evidence>
<evidence type="ECO:0000256" key="6">
    <source>
        <dbReference type="ARBA" id="ARBA00022692"/>
    </source>
</evidence>
<dbReference type="InterPro" id="IPR013083">
    <property type="entry name" value="Znf_RING/FYVE/PHD"/>
</dbReference>
<evidence type="ECO:0000313" key="17">
    <source>
        <dbReference type="Proteomes" id="UP000827889"/>
    </source>
</evidence>
<comment type="catalytic activity">
    <reaction evidence="1">
        <text>S-ubiquitinyl-[E2 ubiquitin-conjugating enzyme]-L-cysteine + [acceptor protein]-L-lysine = [E2 ubiquitin-conjugating enzyme]-L-cysteine + N(6)-ubiquitinyl-[acceptor protein]-L-lysine.</text>
        <dbReference type="EC" id="2.3.2.27"/>
    </reaction>
</comment>
<dbReference type="GO" id="GO:0016567">
    <property type="term" value="P:protein ubiquitination"/>
    <property type="evidence" value="ECO:0007669"/>
    <property type="project" value="UniProtKB-UniPathway"/>
</dbReference>
<dbReference type="RefSeq" id="XP_030537629.1">
    <property type="nucleotide sequence ID" value="XM_030681769.2"/>
</dbReference>
<keyword evidence="5" id="KW-0808">Transferase</keyword>
<keyword evidence="6 15" id="KW-0812">Transmembrane</keyword>
<dbReference type="Proteomes" id="UP000827889">
    <property type="component" value="Chromosome 6"/>
</dbReference>
<dbReference type="PANTHER" id="PTHR46913:SF1">
    <property type="entry name" value="RING-H2 FINGER PROTEIN ATL16"/>
    <property type="match status" value="1"/>
</dbReference>
<dbReference type="EC" id="2.3.2.27" evidence="4"/>
<keyword evidence="7" id="KW-0479">Metal-binding</keyword>
<dbReference type="GO" id="GO:0061630">
    <property type="term" value="F:ubiquitin protein ligase activity"/>
    <property type="evidence" value="ECO:0007669"/>
    <property type="project" value="UniProtKB-EC"/>
</dbReference>
<evidence type="ECO:0000256" key="4">
    <source>
        <dbReference type="ARBA" id="ARBA00012483"/>
    </source>
</evidence>
<keyword evidence="9" id="KW-0833">Ubl conjugation pathway</keyword>
<comment type="subcellular location">
    <subcellularLocation>
        <location evidence="2">Membrane</location>
        <topology evidence="2">Single-pass membrane protein</topology>
    </subcellularLocation>
</comment>
<keyword evidence="11 15" id="KW-1133">Transmembrane helix</keyword>
<evidence type="ECO:0000256" key="9">
    <source>
        <dbReference type="ARBA" id="ARBA00022786"/>
    </source>
</evidence>
<evidence type="ECO:0000256" key="14">
    <source>
        <dbReference type="PROSITE-ProRule" id="PRU00175"/>
    </source>
</evidence>
<keyword evidence="12 15" id="KW-0472">Membrane</keyword>
<dbReference type="PROSITE" id="PS50089">
    <property type="entry name" value="ZF_RING_2"/>
    <property type="match status" value="1"/>
</dbReference>
<protein>
    <recommendedName>
        <fullName evidence="4">RING-type E3 ubiquitin transferase</fullName>
        <ecNumber evidence="4">2.3.2.27</ecNumber>
    </recommendedName>
</protein>
<organism evidence="17 18">
    <name type="scientific">Rhodamnia argentea</name>
    <dbReference type="NCBI Taxonomy" id="178133"/>
    <lineage>
        <taxon>Eukaryota</taxon>
        <taxon>Viridiplantae</taxon>
        <taxon>Streptophyta</taxon>
        <taxon>Embryophyta</taxon>
        <taxon>Tracheophyta</taxon>
        <taxon>Spermatophyta</taxon>
        <taxon>Magnoliopsida</taxon>
        <taxon>eudicotyledons</taxon>
        <taxon>Gunneridae</taxon>
        <taxon>Pentapetalae</taxon>
        <taxon>rosids</taxon>
        <taxon>malvids</taxon>
        <taxon>Myrtales</taxon>
        <taxon>Myrtaceae</taxon>
        <taxon>Myrtoideae</taxon>
        <taxon>Myrteae</taxon>
        <taxon>Australasian group</taxon>
        <taxon>Rhodamnia</taxon>
    </lineage>
</organism>
<dbReference type="PANTHER" id="PTHR46913">
    <property type="entry name" value="RING-H2 FINGER PROTEIN ATL16"/>
    <property type="match status" value="1"/>
</dbReference>
<reference evidence="18" key="1">
    <citation type="submission" date="2025-08" db="UniProtKB">
        <authorList>
            <consortium name="RefSeq"/>
        </authorList>
    </citation>
    <scope>IDENTIFICATION</scope>
    <source>
        <tissue evidence="18">Leaf</tissue>
    </source>
</reference>
<dbReference type="InterPro" id="IPR044600">
    <property type="entry name" value="ATL1/ATL16-like"/>
</dbReference>
<dbReference type="GO" id="GO:0008270">
    <property type="term" value="F:zinc ion binding"/>
    <property type="evidence" value="ECO:0007669"/>
    <property type="project" value="UniProtKB-KW"/>
</dbReference>
<dbReference type="Pfam" id="PF13639">
    <property type="entry name" value="zf-RING_2"/>
    <property type="match status" value="1"/>
</dbReference>
<dbReference type="InterPro" id="IPR001841">
    <property type="entry name" value="Znf_RING"/>
</dbReference>